<organism evidence="1 2">
    <name type="scientific">Stenomitos frigidus ULC18</name>
    <dbReference type="NCBI Taxonomy" id="2107698"/>
    <lineage>
        <taxon>Bacteria</taxon>
        <taxon>Bacillati</taxon>
        <taxon>Cyanobacteriota</taxon>
        <taxon>Cyanophyceae</taxon>
        <taxon>Leptolyngbyales</taxon>
        <taxon>Leptolyngbyaceae</taxon>
        <taxon>Stenomitos</taxon>
    </lineage>
</organism>
<name>A0A2T1DUD9_9CYAN</name>
<evidence type="ECO:0000313" key="1">
    <source>
        <dbReference type="EMBL" id="PSB24041.1"/>
    </source>
</evidence>
<evidence type="ECO:0000313" key="2">
    <source>
        <dbReference type="Proteomes" id="UP000239576"/>
    </source>
</evidence>
<proteinExistence type="predicted"/>
<reference evidence="2" key="1">
    <citation type="submission" date="2018-02" db="EMBL/GenBank/DDBJ databases">
        <authorList>
            <person name="Moore K."/>
            <person name="Momper L."/>
        </authorList>
    </citation>
    <scope>NUCLEOTIDE SEQUENCE [LARGE SCALE GENOMIC DNA]</scope>
    <source>
        <strain evidence="2">ULC18</strain>
    </source>
</reference>
<dbReference type="RefSeq" id="WP_106260522.1">
    <property type="nucleotide sequence ID" value="NZ_CAWNSW010000054.1"/>
</dbReference>
<keyword evidence="2" id="KW-1185">Reference proteome</keyword>
<comment type="caution">
    <text evidence="1">The sequence shown here is derived from an EMBL/GenBank/DDBJ whole genome shotgun (WGS) entry which is preliminary data.</text>
</comment>
<dbReference type="AlphaFoldDB" id="A0A2T1DUD9"/>
<sequence length="253" mass="29258">MILTVQSYSTDPSGQFPTEGFHIAVCTKDGTLPERRDWHHKDELHFHEVLIGRRGESTHGIGGDFHWGMLAKVEHLPKLGELLMDTPEWYVQAIQSFSPVGERSLQDYDQIFLCWCDRNPNPPPAVSTWKICPVIPPDPYLIPIYPHRSQVLFYVTLTEVQNLSIAETLTLLLELGYTPQLRYREWQQADGQRELGLYALLRYEQHDFNRPVDRDYLSDELEALWQRIVPSTAVRLSKGYPPRQMVSLAEIDS</sequence>
<reference evidence="1 2" key="2">
    <citation type="submission" date="2018-03" db="EMBL/GenBank/DDBJ databases">
        <title>The ancient ancestry and fast evolution of plastids.</title>
        <authorList>
            <person name="Moore K.R."/>
            <person name="Magnabosco C."/>
            <person name="Momper L."/>
            <person name="Gold D.A."/>
            <person name="Bosak T."/>
            <person name="Fournier G.P."/>
        </authorList>
    </citation>
    <scope>NUCLEOTIDE SEQUENCE [LARGE SCALE GENOMIC DNA]</scope>
    <source>
        <strain evidence="1 2">ULC18</strain>
    </source>
</reference>
<gene>
    <name evidence="1" type="ORF">C7B82_28700</name>
</gene>
<accession>A0A2T1DUD9</accession>
<protein>
    <submittedName>
        <fullName evidence="1">Uncharacterized protein</fullName>
    </submittedName>
</protein>
<dbReference type="Proteomes" id="UP000239576">
    <property type="component" value="Unassembled WGS sequence"/>
</dbReference>
<dbReference type="EMBL" id="PVWK01000155">
    <property type="protein sequence ID" value="PSB24041.1"/>
    <property type="molecule type" value="Genomic_DNA"/>
</dbReference>